<comment type="caution">
    <text evidence="7">The sequence shown here is derived from an EMBL/GenBank/DDBJ whole genome shotgun (WGS) entry which is preliminary data.</text>
</comment>
<feature type="compositionally biased region" description="Polar residues" evidence="5">
    <location>
        <begin position="650"/>
        <end position="664"/>
    </location>
</feature>
<dbReference type="GO" id="GO:0008270">
    <property type="term" value="F:zinc ion binding"/>
    <property type="evidence" value="ECO:0007669"/>
    <property type="project" value="UniProtKB-KW"/>
</dbReference>
<evidence type="ECO:0000256" key="1">
    <source>
        <dbReference type="ARBA" id="ARBA00022723"/>
    </source>
</evidence>
<dbReference type="GO" id="GO:0016020">
    <property type="term" value="C:membrane"/>
    <property type="evidence" value="ECO:0007669"/>
    <property type="project" value="UniProtKB-ARBA"/>
</dbReference>
<dbReference type="InterPro" id="IPR025258">
    <property type="entry name" value="RH_dom"/>
</dbReference>
<dbReference type="InterPro" id="IPR001683">
    <property type="entry name" value="PX_dom"/>
</dbReference>
<feature type="region of interest" description="Disordered" evidence="5">
    <location>
        <begin position="641"/>
        <end position="664"/>
    </location>
</feature>
<feature type="compositionally biased region" description="Acidic residues" evidence="5">
    <location>
        <begin position="317"/>
        <end position="332"/>
    </location>
</feature>
<evidence type="ECO:0000313" key="7">
    <source>
        <dbReference type="EMBL" id="DAD30893.1"/>
    </source>
</evidence>
<reference evidence="7 8" key="1">
    <citation type="journal article" date="2020" name="Mol. Biol. Evol.">
        <title>Distinct Expression and Methylation Patterns for Genes with Different Fates following a Single Whole-Genome Duplication in Flowering Plants.</title>
        <authorList>
            <person name="Shi T."/>
            <person name="Rahmani R.S."/>
            <person name="Gugger P.F."/>
            <person name="Wang M."/>
            <person name="Li H."/>
            <person name="Zhang Y."/>
            <person name="Li Z."/>
            <person name="Wang Q."/>
            <person name="Van de Peer Y."/>
            <person name="Marchal K."/>
            <person name="Chen J."/>
        </authorList>
    </citation>
    <scope>NUCLEOTIDE SEQUENCE [LARGE SCALE GENOMIC DNA]</scope>
    <source>
        <tissue evidence="7">Leaf</tissue>
    </source>
</reference>
<dbReference type="AlphaFoldDB" id="A0A822YFF5"/>
<evidence type="ECO:0000256" key="2">
    <source>
        <dbReference type="ARBA" id="ARBA00022737"/>
    </source>
</evidence>
<feature type="compositionally biased region" description="Low complexity" evidence="5">
    <location>
        <begin position="32"/>
        <end position="42"/>
    </location>
</feature>
<proteinExistence type="predicted"/>
<keyword evidence="1" id="KW-0479">Metal-binding</keyword>
<dbReference type="PANTHER" id="PTHR12326:SF3">
    <property type="entry name" value="DIFFERENTIALLY EXPRESSED IN FDCP 8 HOMOLOG"/>
    <property type="match status" value="1"/>
</dbReference>
<feature type="domain" description="PX" evidence="6">
    <location>
        <begin position="689"/>
        <end position="809"/>
    </location>
</feature>
<dbReference type="InterPro" id="IPR051366">
    <property type="entry name" value="DEF8"/>
</dbReference>
<protein>
    <recommendedName>
        <fullName evidence="6">PX domain-containing protein</fullName>
    </recommendedName>
</protein>
<feature type="compositionally biased region" description="Basic and acidic residues" evidence="5">
    <location>
        <begin position="296"/>
        <end position="316"/>
    </location>
</feature>
<dbReference type="Gene3D" id="3.30.1520.10">
    <property type="entry name" value="Phox-like domain"/>
    <property type="match status" value="1"/>
</dbReference>
<keyword evidence="3" id="KW-0863">Zinc-finger</keyword>
<dbReference type="CDD" id="cd06093">
    <property type="entry name" value="PX_domain"/>
    <property type="match status" value="1"/>
</dbReference>
<feature type="region of interest" description="Disordered" evidence="5">
    <location>
        <begin position="1"/>
        <end position="42"/>
    </location>
</feature>
<sequence>MINGEGTRENSSDAASPDLFDELPPWMDQNLEAASPASSEYSSCGESEFERYCSANSVMGTTSLCSSLGTCNEFLDSDSGSTRSLGHGEDRLLESFGFGGRFGRNSRDRGCASLGDFDCLPDGSIEICKGKMGIENGVSVEGKVLSRNKNQSKSLLTYQEGATEVGDFCSEVKNENLAMLKVGSASKSLRNLGADASSNTGTSNGNNSEGLVLSNGPSEVGSLQSFAENNTSKQIISVENNENLNKFRIVNESHSLLGSSEEISSYPSPCEDNSTEQIHTDMDHFHSLTSAFDVPIDEREIDRLPEEEDTSSRYEPSEDDSSMLDSGTDDEQSASCRRNLQFRQETKTENENPLLMNSAVAFGSDDWDDFTQEMNLMNEINLVPLLPDRPQEQLHQETEGNLLNSTFLGDIGSPIFGRSQIEESVRDIAMASHQVEDMHESTGYAKCKSSTPARNVLTSEKDLPLQKAPIETGSTLMDDGAERNLQCINSGEVSSHDEVGISESVSVEKSKIQLQLAPLSDASVSKLCSTENEAPQGKEAGFLEDQLDLLFDVSYNQLCSSSTEAPQEKDAGILEDHEPNAHSPMVDINQETCLNRILADSSISKDQVEDHLTSVEVGHLESNESYDEVVLEMEEILLDSGESPGRRFTSRSPQSFRDGSSTASTSGTNFAYPLIQNPLKIDAIEVIGAKQKKGEVSLGERLVGVKEYTVYQLRVWSGKDQWEVERRYRDFYTLYRQLKTLFTDQGWSLPEPWSYVERESRKIFGNASPSVISERSTLIQECLRSVLHYGFSSSTLGPLIWFLSPQKSLPSSPLNSPVLQKTSFTRDTSTERFSTLGKTISLLVENMPRKSMKQLLEAQHYTCAGCHRYFDDGKNLLREFVQTLGWGKPRLCEYTGQLFCASCHTNETAVLPAKVLHFWDFTQYPVSQFAKSYLESIYDQPMLCVSAVNPFLFSKVPALLHIMGIRKKIAAMLPYVHCPFQRSIHRGLGSRRYLVESNDFFALRDLVDLSKGAFAALPVIVECVSNKILEHITEQCLICCDAGVPCGAQQACQDPSSLIFPFQEGEIERCSSCETAFHKVCFKKLKRCRCGAYLEMDKGVEPLETMQHGTSDELDGALDLSARKSGPTSPIGLLSGLFSKAKQEKAWSPKNSNPVILMGSLPSTSL</sequence>
<feature type="region of interest" description="Disordered" evidence="5">
    <location>
        <begin position="193"/>
        <end position="216"/>
    </location>
</feature>
<feature type="compositionally biased region" description="Basic and acidic residues" evidence="5">
    <location>
        <begin position="1"/>
        <end position="11"/>
    </location>
</feature>
<evidence type="ECO:0000259" key="6">
    <source>
        <dbReference type="PROSITE" id="PS50195"/>
    </source>
</evidence>
<evidence type="ECO:0000256" key="3">
    <source>
        <dbReference type="ARBA" id="ARBA00022771"/>
    </source>
</evidence>
<dbReference type="SUPFAM" id="SSF64268">
    <property type="entry name" value="PX domain"/>
    <property type="match status" value="1"/>
</dbReference>
<dbReference type="Pfam" id="PF00787">
    <property type="entry name" value="PX"/>
    <property type="match status" value="1"/>
</dbReference>
<dbReference type="GO" id="GO:0035091">
    <property type="term" value="F:phosphatidylinositol binding"/>
    <property type="evidence" value="ECO:0007669"/>
    <property type="project" value="InterPro"/>
</dbReference>
<dbReference type="Proteomes" id="UP000607653">
    <property type="component" value="Unassembled WGS sequence"/>
</dbReference>
<dbReference type="EMBL" id="DUZY01000003">
    <property type="protein sequence ID" value="DAD30893.1"/>
    <property type="molecule type" value="Genomic_DNA"/>
</dbReference>
<feature type="compositionally biased region" description="Low complexity" evidence="5">
    <location>
        <begin position="197"/>
        <end position="208"/>
    </location>
</feature>
<organism evidence="7 8">
    <name type="scientific">Nelumbo nucifera</name>
    <name type="common">Sacred lotus</name>
    <dbReference type="NCBI Taxonomy" id="4432"/>
    <lineage>
        <taxon>Eukaryota</taxon>
        <taxon>Viridiplantae</taxon>
        <taxon>Streptophyta</taxon>
        <taxon>Embryophyta</taxon>
        <taxon>Tracheophyta</taxon>
        <taxon>Spermatophyta</taxon>
        <taxon>Magnoliopsida</taxon>
        <taxon>Proteales</taxon>
        <taxon>Nelumbonaceae</taxon>
        <taxon>Nelumbo</taxon>
    </lineage>
</organism>
<gene>
    <name evidence="7" type="ORF">HUJ06_009744</name>
</gene>
<dbReference type="GO" id="GO:0005768">
    <property type="term" value="C:endosome"/>
    <property type="evidence" value="ECO:0007669"/>
    <property type="project" value="UniProtKB-ARBA"/>
</dbReference>
<accession>A0A822YFF5</accession>
<feature type="region of interest" description="Disordered" evidence="5">
    <location>
        <begin position="290"/>
        <end position="336"/>
    </location>
</feature>
<keyword evidence="8" id="KW-1185">Reference proteome</keyword>
<keyword evidence="4" id="KW-0862">Zinc</keyword>
<dbReference type="SMART" id="SM01175">
    <property type="entry name" value="DUF4206"/>
    <property type="match status" value="1"/>
</dbReference>
<evidence type="ECO:0000256" key="4">
    <source>
        <dbReference type="ARBA" id="ARBA00022833"/>
    </source>
</evidence>
<evidence type="ECO:0000256" key="5">
    <source>
        <dbReference type="SAM" id="MobiDB-lite"/>
    </source>
</evidence>
<dbReference type="PANTHER" id="PTHR12326">
    <property type="entry name" value="PLECKSTRIN HOMOLOGY DOMAIN CONTAINING PROTEIN"/>
    <property type="match status" value="1"/>
</dbReference>
<evidence type="ECO:0000313" key="8">
    <source>
        <dbReference type="Proteomes" id="UP000607653"/>
    </source>
</evidence>
<keyword evidence="2" id="KW-0677">Repeat</keyword>
<name>A0A822YFF5_NELNU</name>
<dbReference type="InterPro" id="IPR036871">
    <property type="entry name" value="PX_dom_sf"/>
</dbReference>
<dbReference type="Pfam" id="PF13901">
    <property type="entry name" value="RH_dom"/>
    <property type="match status" value="1"/>
</dbReference>
<dbReference type="PROSITE" id="PS50195">
    <property type="entry name" value="PX"/>
    <property type="match status" value="1"/>
</dbReference>